<sequence>MNGNLVRTTITLPADLYEQLRQQAFYRDSTISQLVREGIRFNLEEKVKKTKVGQGVSALKKLGRFAKGRGDYHFDRAKFYDEALKRKMSFGF</sequence>
<dbReference type="InterPro" id="IPR012869">
    <property type="entry name" value="RHH_5"/>
</dbReference>
<protein>
    <recommendedName>
        <fullName evidence="1">CopG-like ribbon-helix-helix domain-containing protein</fullName>
    </recommendedName>
</protein>
<evidence type="ECO:0000313" key="3">
    <source>
        <dbReference type="Proteomes" id="UP000034875"/>
    </source>
</evidence>
<evidence type="ECO:0000313" key="2">
    <source>
        <dbReference type="EMBL" id="KKS43670.1"/>
    </source>
</evidence>
<dbReference type="EMBL" id="LCCZ01000025">
    <property type="protein sequence ID" value="KKS43670.1"/>
    <property type="molecule type" value="Genomic_DNA"/>
</dbReference>
<reference evidence="2 3" key="1">
    <citation type="journal article" date="2015" name="Nature">
        <title>rRNA introns, odd ribosomes, and small enigmatic genomes across a large radiation of phyla.</title>
        <authorList>
            <person name="Brown C.T."/>
            <person name="Hug L.A."/>
            <person name="Thomas B.C."/>
            <person name="Sharon I."/>
            <person name="Castelle C.J."/>
            <person name="Singh A."/>
            <person name="Wilkins M.J."/>
            <person name="Williams K.H."/>
            <person name="Banfield J.F."/>
        </authorList>
    </citation>
    <scope>NUCLEOTIDE SEQUENCE [LARGE SCALE GENOMIC DNA]</scope>
</reference>
<comment type="caution">
    <text evidence="2">The sequence shown here is derived from an EMBL/GenBank/DDBJ whole genome shotgun (WGS) entry which is preliminary data.</text>
</comment>
<dbReference type="GO" id="GO:0006355">
    <property type="term" value="P:regulation of DNA-templated transcription"/>
    <property type="evidence" value="ECO:0007669"/>
    <property type="project" value="InterPro"/>
</dbReference>
<dbReference type="Pfam" id="PF07878">
    <property type="entry name" value="RHH_5"/>
    <property type="match status" value="1"/>
</dbReference>
<dbReference type="InterPro" id="IPR010985">
    <property type="entry name" value="Ribbon_hlx_hlx"/>
</dbReference>
<dbReference type="CDD" id="cd21631">
    <property type="entry name" value="RHH_CopG_NikR-like"/>
    <property type="match status" value="1"/>
</dbReference>
<evidence type="ECO:0000259" key="1">
    <source>
        <dbReference type="Pfam" id="PF07878"/>
    </source>
</evidence>
<accession>A0A0G0Z4M6</accession>
<dbReference type="AlphaFoldDB" id="A0A0G0Z4M6"/>
<gene>
    <name evidence="2" type="ORF">UV05_C0025G0012</name>
</gene>
<proteinExistence type="predicted"/>
<dbReference type="SUPFAM" id="SSF47598">
    <property type="entry name" value="Ribbon-helix-helix"/>
    <property type="match status" value="1"/>
</dbReference>
<dbReference type="Proteomes" id="UP000034875">
    <property type="component" value="Unassembled WGS sequence"/>
</dbReference>
<name>A0A0G0Z4M6_9BACT</name>
<organism evidence="2 3">
    <name type="scientific">candidate division CPR1 bacterium GW2011_GWA2_42_17</name>
    <dbReference type="NCBI Taxonomy" id="1618341"/>
    <lineage>
        <taxon>Bacteria</taxon>
        <taxon>candidate division CPR1</taxon>
    </lineage>
</organism>
<feature type="domain" description="CopG-like ribbon-helix-helix" evidence="1">
    <location>
        <begin position="6"/>
        <end position="35"/>
    </location>
</feature>